<gene>
    <name evidence="1" type="ORF">BD310DRAFT_549620</name>
</gene>
<reference evidence="1 2" key="1">
    <citation type="submission" date="2019-01" db="EMBL/GenBank/DDBJ databases">
        <title>Draft genome sequences of three monokaryotic isolates of the white-rot basidiomycete fungus Dichomitus squalens.</title>
        <authorList>
            <consortium name="DOE Joint Genome Institute"/>
            <person name="Lopez S.C."/>
            <person name="Andreopoulos B."/>
            <person name="Pangilinan J."/>
            <person name="Lipzen A."/>
            <person name="Riley R."/>
            <person name="Ahrendt S."/>
            <person name="Ng V."/>
            <person name="Barry K."/>
            <person name="Daum C."/>
            <person name="Grigoriev I.V."/>
            <person name="Hilden K.S."/>
            <person name="Makela M.R."/>
            <person name="de Vries R.P."/>
        </authorList>
    </citation>
    <scope>NUCLEOTIDE SEQUENCE [LARGE SCALE GENOMIC DNA]</scope>
    <source>
        <strain evidence="1 2">CBS 464.89</strain>
    </source>
</reference>
<sequence length="302" mass="34453">MEAYPSSTCLPRHLRLSVWMHRWLHFTSWSCLFPVSVPEFLSCVVPPSSQVRVRDGLPVTFLVFYHNKQSHTSGSVSTFFDRPHSHIPHGYVSSQDSNPILRTRTLIPLDHLLGLACLCVFGRVPHIRHGYISSYPGFASFTQDSLPLSRIHFLHAGFISFIQDSFPLTQDSLPHTPHMCPCTLRCALPLPFGVVRKFVRISIYPMPDTSPHSQDSRPYSPDLYPYPLVSASPLPFRLARYKYNPSSPILTMLANRHIHKHIHHTRPMFSLYSNKFHEFVIPKHLCVSCTTITLLFGLQPSS</sequence>
<protein>
    <submittedName>
        <fullName evidence="1">Uncharacterized protein</fullName>
    </submittedName>
</protein>
<evidence type="ECO:0000313" key="1">
    <source>
        <dbReference type="EMBL" id="TBU57534.1"/>
    </source>
</evidence>
<organism evidence="1 2">
    <name type="scientific">Dichomitus squalens</name>
    <dbReference type="NCBI Taxonomy" id="114155"/>
    <lineage>
        <taxon>Eukaryota</taxon>
        <taxon>Fungi</taxon>
        <taxon>Dikarya</taxon>
        <taxon>Basidiomycota</taxon>
        <taxon>Agaricomycotina</taxon>
        <taxon>Agaricomycetes</taxon>
        <taxon>Polyporales</taxon>
        <taxon>Polyporaceae</taxon>
        <taxon>Dichomitus</taxon>
    </lineage>
</organism>
<evidence type="ECO:0000313" key="2">
    <source>
        <dbReference type="Proteomes" id="UP000292082"/>
    </source>
</evidence>
<name>A0A4Q9PT61_9APHY</name>
<proteinExistence type="predicted"/>
<dbReference type="AlphaFoldDB" id="A0A4Q9PT61"/>
<keyword evidence="2" id="KW-1185">Reference proteome</keyword>
<accession>A0A4Q9PT61</accession>
<dbReference type="Proteomes" id="UP000292082">
    <property type="component" value="Unassembled WGS sequence"/>
</dbReference>
<dbReference type="EMBL" id="ML145136">
    <property type="protein sequence ID" value="TBU57534.1"/>
    <property type="molecule type" value="Genomic_DNA"/>
</dbReference>